<keyword evidence="4 5" id="KW-0472">Membrane</keyword>
<proteinExistence type="predicted"/>
<sequence length="107" mass="11839">MDKEEIKAAEELKAIFLTYNGLNRPAMIKGMPIIPFILCLLALMVSFFVGILTIDFYGLIIPSIIIGVMIAIKQMCADDPNAMSARALKFKGLCLKGFRSNNVLKVE</sequence>
<evidence type="ECO:0000313" key="6">
    <source>
        <dbReference type="EMBL" id="OSL09582.1"/>
    </source>
</evidence>
<evidence type="ECO:0000256" key="1">
    <source>
        <dbReference type="ARBA" id="ARBA00004370"/>
    </source>
</evidence>
<gene>
    <name evidence="6" type="ORF">ECVG_04775</name>
</gene>
<evidence type="ECO:0000256" key="5">
    <source>
        <dbReference type="SAM" id="Phobius"/>
    </source>
</evidence>
<name>A0A1X3JHM6_ECOLX</name>
<evidence type="ECO:0000256" key="3">
    <source>
        <dbReference type="ARBA" id="ARBA00022989"/>
    </source>
</evidence>
<evidence type="ECO:0000256" key="2">
    <source>
        <dbReference type="ARBA" id="ARBA00022692"/>
    </source>
</evidence>
<dbReference type="EMBL" id="ADJB01000057">
    <property type="protein sequence ID" value="OSL09582.1"/>
    <property type="molecule type" value="Genomic_DNA"/>
</dbReference>
<dbReference type="Proteomes" id="UP000193045">
    <property type="component" value="Unassembled WGS sequence"/>
</dbReference>
<feature type="transmembrane region" description="Helical" evidence="5">
    <location>
        <begin position="33"/>
        <end position="51"/>
    </location>
</feature>
<organism evidence="6 7">
    <name type="scientific">Escherichia coli H386</name>
    <dbReference type="NCBI Taxonomy" id="656397"/>
    <lineage>
        <taxon>Bacteria</taxon>
        <taxon>Pseudomonadati</taxon>
        <taxon>Pseudomonadota</taxon>
        <taxon>Gammaproteobacteria</taxon>
        <taxon>Enterobacterales</taxon>
        <taxon>Enterobacteriaceae</taxon>
        <taxon>Escherichia</taxon>
    </lineage>
</organism>
<dbReference type="RefSeq" id="WP_000356611.1">
    <property type="nucleotide sequence ID" value="NZ_ADJB01000057.1"/>
</dbReference>
<comment type="subcellular location">
    <subcellularLocation>
        <location evidence="1">Membrane</location>
    </subcellularLocation>
</comment>
<feature type="transmembrane region" description="Helical" evidence="5">
    <location>
        <begin position="57"/>
        <end position="76"/>
    </location>
</feature>
<reference evidence="6 7" key="1">
    <citation type="submission" date="2010-04" db="EMBL/GenBank/DDBJ databases">
        <title>The Genome Sequence of Escherichia coli H386.</title>
        <authorList>
            <consortium name="The Broad Institute Genome Sequencing Platform"/>
            <consortium name="The Broad Institute Genome Sequencing Center for Infectious Disease"/>
            <person name="Feldgarden M."/>
            <person name="Gordon D.M."/>
            <person name="Johnson J.R."/>
            <person name="Johnston B.D."/>
            <person name="Young S."/>
            <person name="Zeng Q."/>
            <person name="Koehrsen M."/>
            <person name="Alvarado L."/>
            <person name="Berlin A.M."/>
            <person name="Borenstein D."/>
            <person name="Chapman S.B."/>
            <person name="Chen Z."/>
            <person name="Engels R."/>
            <person name="Freedman E."/>
            <person name="Gellesch M."/>
            <person name="Goldberg J."/>
            <person name="Griggs A."/>
            <person name="Gujja S."/>
            <person name="Heilman E.R."/>
            <person name="Heiman D.I."/>
            <person name="Hepburn T.A."/>
            <person name="Howarth C."/>
            <person name="Jen D."/>
            <person name="Larson L."/>
            <person name="Mehta T."/>
            <person name="Park D."/>
            <person name="Pearson M."/>
            <person name="Richards J."/>
            <person name="Roberts A."/>
            <person name="Saif S."/>
            <person name="Shea T.D."/>
            <person name="Shenoy N."/>
            <person name="Sisk P."/>
            <person name="Stolte C."/>
            <person name="Sykes S.N."/>
            <person name="Walk T."/>
            <person name="White J."/>
            <person name="Yandava C."/>
            <person name="Haas B."/>
            <person name="Henn M.R."/>
            <person name="Nusbaum C."/>
            <person name="Birren B."/>
        </authorList>
    </citation>
    <scope>NUCLEOTIDE SEQUENCE [LARGE SCALE GENOMIC DNA]</scope>
    <source>
        <strain evidence="6 7">H386</strain>
    </source>
</reference>
<dbReference type="GO" id="GO:0016020">
    <property type="term" value="C:membrane"/>
    <property type="evidence" value="ECO:0007669"/>
    <property type="project" value="UniProtKB-SubCell"/>
</dbReference>
<keyword evidence="3 5" id="KW-1133">Transmembrane helix</keyword>
<dbReference type="Pfam" id="PF05101">
    <property type="entry name" value="VirB3"/>
    <property type="match status" value="1"/>
</dbReference>
<comment type="caution">
    <text evidence="6">The sequence shown here is derived from an EMBL/GenBank/DDBJ whole genome shotgun (WGS) entry which is preliminary data.</text>
</comment>
<dbReference type="InterPro" id="IPR007792">
    <property type="entry name" value="T4SS_VirB3/TrbD/AvhB"/>
</dbReference>
<evidence type="ECO:0000313" key="7">
    <source>
        <dbReference type="Proteomes" id="UP000193045"/>
    </source>
</evidence>
<protein>
    <submittedName>
        <fullName evidence="6">Uncharacterized protein</fullName>
    </submittedName>
</protein>
<accession>A0A1X3JHM6</accession>
<evidence type="ECO:0000256" key="4">
    <source>
        <dbReference type="ARBA" id="ARBA00023136"/>
    </source>
</evidence>
<dbReference type="AlphaFoldDB" id="A0A1X3JHM6"/>
<keyword evidence="2 5" id="KW-0812">Transmembrane</keyword>